<evidence type="ECO:0000313" key="1">
    <source>
        <dbReference type="EMBL" id="PWF44980.1"/>
    </source>
</evidence>
<dbReference type="AlphaFoldDB" id="A0A2U2HH31"/>
<accession>A0A2U2HH31</accession>
<reference evidence="1 2" key="1">
    <citation type="submission" date="2018-04" db="EMBL/GenBank/DDBJ databases">
        <title>Massilia violaceinigra sp. nov., a novel purple-pigmented bacterium isolated from Tianshan glacier, Xinjiang, China.</title>
        <authorList>
            <person name="Wang H."/>
        </authorList>
    </citation>
    <scope>NUCLEOTIDE SEQUENCE [LARGE SCALE GENOMIC DNA]</scope>
    <source>
        <strain evidence="1 2">B448-2</strain>
    </source>
</reference>
<proteinExistence type="predicted"/>
<dbReference type="InterPro" id="IPR011990">
    <property type="entry name" value="TPR-like_helical_dom_sf"/>
</dbReference>
<dbReference type="Proteomes" id="UP000241421">
    <property type="component" value="Unassembled WGS sequence"/>
</dbReference>
<gene>
    <name evidence="1" type="ORF">C7C56_018380</name>
</gene>
<comment type="caution">
    <text evidence="1">The sequence shown here is derived from an EMBL/GenBank/DDBJ whole genome shotgun (WGS) entry which is preliminary data.</text>
</comment>
<name>A0A2U2HH31_9BURK</name>
<organism evidence="1 2">
    <name type="scientific">Massilia glaciei</name>
    <dbReference type="NCBI Taxonomy" id="1524097"/>
    <lineage>
        <taxon>Bacteria</taxon>
        <taxon>Pseudomonadati</taxon>
        <taxon>Pseudomonadota</taxon>
        <taxon>Betaproteobacteria</taxon>
        <taxon>Burkholderiales</taxon>
        <taxon>Oxalobacteraceae</taxon>
        <taxon>Telluria group</taxon>
        <taxon>Massilia</taxon>
    </lineage>
</organism>
<keyword evidence="2" id="KW-1185">Reference proteome</keyword>
<evidence type="ECO:0000313" key="2">
    <source>
        <dbReference type="Proteomes" id="UP000241421"/>
    </source>
</evidence>
<protein>
    <submittedName>
        <fullName evidence="1">Uncharacterized protein</fullName>
    </submittedName>
</protein>
<dbReference type="Gene3D" id="1.25.40.10">
    <property type="entry name" value="Tetratricopeptide repeat domain"/>
    <property type="match status" value="1"/>
</dbReference>
<dbReference type="EMBL" id="PXWF02000259">
    <property type="protein sequence ID" value="PWF44980.1"/>
    <property type="molecule type" value="Genomic_DNA"/>
</dbReference>
<sequence length="112" mass="12284">MVYLATARSGKAGQALEELKAAKFKNTEAWDVNVIDFILGRIDEDELRKRPLKGTWSKQEAACTAQFHIGQSHLIAGKVALARPALEAAITACKDRAFESSAAQMDLDRLPK</sequence>